<protein>
    <recommendedName>
        <fullName evidence="3">Molecular chaperone</fullName>
    </recommendedName>
</protein>
<keyword evidence="1" id="KW-0732">Signal</keyword>
<sequence length="86" mass="9350">MKFLSAGRGMPALALAMLCPAPVIAGHSVLIWPVDPVITEESQGTELWVQNRGDATTLLQARIYSWNQAGGANTMPPSRIFRRFPA</sequence>
<reference evidence="2" key="1">
    <citation type="submission" date="2024-06" db="EMBL/GenBank/DDBJ databases">
        <authorList>
            <person name="Coelho C."/>
            <person name="Bento M."/>
            <person name="Garcia E."/>
            <person name="Camelo A."/>
            <person name="Brandao I."/>
            <person name="Espirito Santo C."/>
            <person name="Trovao J."/>
            <person name="Verissimo A."/>
            <person name="Costa J."/>
            <person name="Tiago I."/>
        </authorList>
    </citation>
    <scope>NUCLEOTIDE SEQUENCE</scope>
    <source>
        <strain evidence="2">KWT182</strain>
    </source>
</reference>
<dbReference type="EMBL" id="CP157947">
    <property type="protein sequence ID" value="XBS69705.1"/>
    <property type="molecule type" value="Genomic_DNA"/>
</dbReference>
<dbReference type="InterPro" id="IPR008962">
    <property type="entry name" value="PapD-like_sf"/>
</dbReference>
<feature type="signal peptide" evidence="1">
    <location>
        <begin position="1"/>
        <end position="25"/>
    </location>
</feature>
<evidence type="ECO:0000256" key="1">
    <source>
        <dbReference type="SAM" id="SignalP"/>
    </source>
</evidence>
<proteinExistence type="predicted"/>
<accession>A0AAU7Q9H0</accession>
<name>A0AAU7Q9H0_9GAMM</name>
<organism evidence="2">
    <name type="scientific">Acerihabitans sp. KWT182</name>
    <dbReference type="NCBI Taxonomy" id="3157919"/>
    <lineage>
        <taxon>Bacteria</taxon>
        <taxon>Pseudomonadati</taxon>
        <taxon>Pseudomonadota</taxon>
        <taxon>Gammaproteobacteria</taxon>
        <taxon>Enterobacterales</taxon>
        <taxon>Pectobacteriaceae</taxon>
        <taxon>Acerihabitans</taxon>
    </lineage>
</organism>
<dbReference type="SUPFAM" id="SSF49354">
    <property type="entry name" value="PapD-like"/>
    <property type="match status" value="1"/>
</dbReference>
<evidence type="ECO:0000313" key="2">
    <source>
        <dbReference type="EMBL" id="XBS69705.1"/>
    </source>
</evidence>
<evidence type="ECO:0008006" key="3">
    <source>
        <dbReference type="Google" id="ProtNLM"/>
    </source>
</evidence>
<dbReference type="AlphaFoldDB" id="A0AAU7Q9H0"/>
<gene>
    <name evidence="2" type="ORF">ABK905_25965</name>
</gene>
<feature type="chain" id="PRO_5043975184" description="Molecular chaperone" evidence="1">
    <location>
        <begin position="26"/>
        <end position="86"/>
    </location>
</feature>